<proteinExistence type="predicted"/>
<dbReference type="Gene3D" id="3.30.1150.10">
    <property type="match status" value="1"/>
</dbReference>
<gene>
    <name evidence="2" type="ORF">FEZ63_17895</name>
</gene>
<dbReference type="AlphaFoldDB" id="A0A5N3P782"/>
<dbReference type="EMBL" id="VCMV01000033">
    <property type="protein sequence ID" value="KAB0265545.1"/>
    <property type="molecule type" value="Genomic_DNA"/>
</dbReference>
<evidence type="ECO:0000313" key="2">
    <source>
        <dbReference type="EMBL" id="KAB0265545.1"/>
    </source>
</evidence>
<dbReference type="OrthoDB" id="7161229at2"/>
<evidence type="ECO:0000313" key="3">
    <source>
        <dbReference type="Proteomes" id="UP000325684"/>
    </source>
</evidence>
<organism evidence="2 3">
    <name type="scientific">Microvirga brassicacearum</name>
    <dbReference type="NCBI Taxonomy" id="2580413"/>
    <lineage>
        <taxon>Bacteria</taxon>
        <taxon>Pseudomonadati</taxon>
        <taxon>Pseudomonadota</taxon>
        <taxon>Alphaproteobacteria</taxon>
        <taxon>Hyphomicrobiales</taxon>
        <taxon>Methylobacteriaceae</taxon>
        <taxon>Microvirga</taxon>
    </lineage>
</organism>
<protein>
    <recommendedName>
        <fullName evidence="4">Energy transducer TonB</fullName>
    </recommendedName>
</protein>
<feature type="region of interest" description="Disordered" evidence="1">
    <location>
        <begin position="1"/>
        <end position="51"/>
    </location>
</feature>
<sequence length="152" mass="16848">MKANAGEQAKESTSKLDLGARPQKLDLGDIKTLPQEKRVPPAQPTSGSTPAIRAEIGAAYNEEIAECWNVLPWMRQYKGPDPLIQIRLKNDGWLSEPPKVLNAVDSDPDMGEIARNAIYAITKCQPFKIAGRYANYYAVWKVVNTTFSTRGD</sequence>
<name>A0A5N3P782_9HYPH</name>
<comment type="caution">
    <text evidence="2">The sequence shown here is derived from an EMBL/GenBank/DDBJ whole genome shotgun (WGS) entry which is preliminary data.</text>
</comment>
<accession>A0A5N3P782</accession>
<evidence type="ECO:0008006" key="4">
    <source>
        <dbReference type="Google" id="ProtNLM"/>
    </source>
</evidence>
<keyword evidence="3" id="KW-1185">Reference proteome</keyword>
<dbReference type="Proteomes" id="UP000325684">
    <property type="component" value="Unassembled WGS sequence"/>
</dbReference>
<evidence type="ECO:0000256" key="1">
    <source>
        <dbReference type="SAM" id="MobiDB-lite"/>
    </source>
</evidence>
<feature type="compositionally biased region" description="Basic and acidic residues" evidence="1">
    <location>
        <begin position="23"/>
        <end position="39"/>
    </location>
</feature>
<reference evidence="2 3" key="1">
    <citation type="journal article" date="2019" name="Microorganisms">
        <title>Genome Insights into the Novel Species Microvirga brassicacearum, a Rapeseed Endophyte with Biotechnological Potential.</title>
        <authorList>
            <person name="Jimenez-Gomez A."/>
            <person name="Saati-Santamaria Z."/>
            <person name="Igual J.M."/>
            <person name="Rivas R."/>
            <person name="Mateos P.F."/>
            <person name="Garcia-Fraile P."/>
        </authorList>
    </citation>
    <scope>NUCLEOTIDE SEQUENCE [LARGE SCALE GENOMIC DNA]</scope>
    <source>
        <strain evidence="2 3">CDVBN77</strain>
    </source>
</reference>
<dbReference type="RefSeq" id="WP_150947012.1">
    <property type="nucleotide sequence ID" value="NZ_VCMV01000033.1"/>
</dbReference>